<feature type="repeat" description="TPR" evidence="3">
    <location>
        <begin position="236"/>
        <end position="269"/>
    </location>
</feature>
<dbReference type="RefSeq" id="WP_420069446.1">
    <property type="nucleotide sequence ID" value="NZ_JBCHKQ010000002.1"/>
</dbReference>
<keyword evidence="2 3" id="KW-0802">TPR repeat</keyword>
<dbReference type="InterPro" id="IPR011990">
    <property type="entry name" value="TPR-like_helical_dom_sf"/>
</dbReference>
<keyword evidence="4" id="KW-0472">Membrane</keyword>
<protein>
    <submittedName>
        <fullName evidence="6">Tetratricopeptide repeat protein</fullName>
    </submittedName>
</protein>
<keyword evidence="1" id="KW-0677">Repeat</keyword>
<organism evidence="6 7">
    <name type="scientific">Rarispira pelagica</name>
    <dbReference type="NCBI Taxonomy" id="3141764"/>
    <lineage>
        <taxon>Bacteria</taxon>
        <taxon>Pseudomonadati</taxon>
        <taxon>Spirochaetota</taxon>
        <taxon>Spirochaetia</taxon>
        <taxon>Winmispirales</taxon>
        <taxon>Winmispiraceae</taxon>
        <taxon>Rarispira</taxon>
    </lineage>
</organism>
<dbReference type="InterPro" id="IPR019734">
    <property type="entry name" value="TPR_rpt"/>
</dbReference>
<feature type="transmembrane region" description="Helical" evidence="4">
    <location>
        <begin position="6"/>
        <end position="26"/>
    </location>
</feature>
<evidence type="ECO:0000259" key="5">
    <source>
        <dbReference type="Pfam" id="PF04471"/>
    </source>
</evidence>
<sequence>MSMLIPFIIIGIGVGVFIFLMLRTILLPKRIASIRDLLNQEKYNQVIKACKKIIEKNHKNAEAHYILGMAYLKSNRPELALMELKLVNSIGIFTDYCPEKEFRETIAKLFKEFNQIEEALKEYLLLIKKFPSNSLYYLNAGELFEERNQQDKAFIYYKKAADIDPRNSRAFYKIGVSLYRMRKTQEAKKYLEKAIQLDQSNLKAYYYIGRIAKENKDYRTALIALEKSLRDPEYKIRSLVERGACYMSMGDYDTASLELERAIKLSKENTSPEFLYSKYFLSICYEKLRRMEEAITQWEEIYEINPKFQDVAERLSQYQDIRQDDRIKDFLTCSDELFMEICKGIITALNLSISSIKSIPDGAEIIAIEANKDWRNTKSIPKLIRILRKTEILDESAARNLYESLRQQNIMAGIIITSSPISNLAKQFAETRPIYLYDMEKLRQILKKIDMNTGEFKG</sequence>
<dbReference type="SMART" id="SM00028">
    <property type="entry name" value="TPR"/>
    <property type="match status" value="5"/>
</dbReference>
<evidence type="ECO:0000313" key="7">
    <source>
        <dbReference type="Proteomes" id="UP001466331"/>
    </source>
</evidence>
<keyword evidence="4" id="KW-1133">Transmembrane helix</keyword>
<dbReference type="Pfam" id="PF07719">
    <property type="entry name" value="TPR_2"/>
    <property type="match status" value="1"/>
</dbReference>
<feature type="domain" description="Restriction endonuclease type IV Mrr" evidence="5">
    <location>
        <begin position="334"/>
        <end position="445"/>
    </location>
</feature>
<feature type="repeat" description="TPR" evidence="3">
    <location>
        <begin position="134"/>
        <end position="167"/>
    </location>
</feature>
<dbReference type="Pfam" id="PF04471">
    <property type="entry name" value="Mrr_cat"/>
    <property type="match status" value="1"/>
</dbReference>
<dbReference type="PROSITE" id="PS50005">
    <property type="entry name" value="TPR"/>
    <property type="match status" value="3"/>
</dbReference>
<name>A0ABU9UBG1_9SPIR</name>
<dbReference type="SUPFAM" id="SSF48452">
    <property type="entry name" value="TPR-like"/>
    <property type="match status" value="3"/>
</dbReference>
<dbReference type="InterPro" id="IPR013105">
    <property type="entry name" value="TPR_2"/>
</dbReference>
<dbReference type="PANTHER" id="PTHR12558:SF13">
    <property type="entry name" value="CELL DIVISION CYCLE PROTEIN 27 HOMOLOG"/>
    <property type="match status" value="1"/>
</dbReference>
<dbReference type="InterPro" id="IPR007560">
    <property type="entry name" value="Restrct_endonuc_IV_Mrr"/>
</dbReference>
<evidence type="ECO:0000256" key="4">
    <source>
        <dbReference type="SAM" id="Phobius"/>
    </source>
</evidence>
<dbReference type="Gene3D" id="1.25.40.10">
    <property type="entry name" value="Tetratricopeptide repeat domain"/>
    <property type="match status" value="3"/>
</dbReference>
<dbReference type="Proteomes" id="UP001466331">
    <property type="component" value="Unassembled WGS sequence"/>
</dbReference>
<comment type="caution">
    <text evidence="6">The sequence shown here is derived from an EMBL/GenBank/DDBJ whole genome shotgun (WGS) entry which is preliminary data.</text>
</comment>
<gene>
    <name evidence="6" type="ORF">WKV44_05550</name>
</gene>
<dbReference type="Pfam" id="PF13431">
    <property type="entry name" value="TPR_17"/>
    <property type="match status" value="1"/>
</dbReference>
<dbReference type="PANTHER" id="PTHR12558">
    <property type="entry name" value="CELL DIVISION CYCLE 16,23,27"/>
    <property type="match status" value="1"/>
</dbReference>
<reference evidence="6 7" key="1">
    <citation type="submission" date="2024-03" db="EMBL/GenBank/DDBJ databases">
        <title>Ignisphaera cupida sp. nov., a hyperthermophilic hydrolytic archaeon from a hot spring of Kamchatka, and proposal of Ignisphaeraceae fam. nov.</title>
        <authorList>
            <person name="Podosokorskaya O.A."/>
            <person name="Elcheninov A.G."/>
            <person name="Maltseva A.I."/>
            <person name="Zayulina K.S."/>
            <person name="Novikov A."/>
            <person name="Merkel A.Y."/>
        </authorList>
    </citation>
    <scope>NUCLEOTIDE SEQUENCE [LARGE SCALE GENOMIC DNA]</scope>
    <source>
        <strain evidence="6 7">38H-sp</strain>
    </source>
</reference>
<accession>A0ABU9UBG1</accession>
<evidence type="ECO:0000256" key="2">
    <source>
        <dbReference type="ARBA" id="ARBA00022803"/>
    </source>
</evidence>
<dbReference type="EMBL" id="JBCHKQ010000002">
    <property type="protein sequence ID" value="MEM5948000.1"/>
    <property type="molecule type" value="Genomic_DNA"/>
</dbReference>
<evidence type="ECO:0000256" key="3">
    <source>
        <dbReference type="PROSITE-ProRule" id="PRU00339"/>
    </source>
</evidence>
<proteinExistence type="predicted"/>
<dbReference type="Pfam" id="PF13432">
    <property type="entry name" value="TPR_16"/>
    <property type="match status" value="2"/>
</dbReference>
<evidence type="ECO:0000256" key="1">
    <source>
        <dbReference type="ARBA" id="ARBA00022737"/>
    </source>
</evidence>
<keyword evidence="7" id="KW-1185">Reference proteome</keyword>
<keyword evidence="4" id="KW-0812">Transmembrane</keyword>
<feature type="repeat" description="TPR" evidence="3">
    <location>
        <begin position="168"/>
        <end position="201"/>
    </location>
</feature>
<evidence type="ECO:0000313" key="6">
    <source>
        <dbReference type="EMBL" id="MEM5948000.1"/>
    </source>
</evidence>